<evidence type="ECO:0008006" key="4">
    <source>
        <dbReference type="Google" id="ProtNLM"/>
    </source>
</evidence>
<proteinExistence type="predicted"/>
<dbReference type="AlphaFoldDB" id="A0A1X4XVC8"/>
<gene>
    <name evidence="2" type="ORF">DESAMIL20_1056</name>
</gene>
<protein>
    <recommendedName>
        <fullName evidence="4">Ferredoxin</fullName>
    </recommendedName>
</protein>
<sequence>MPRGNGLGPVGTGSGRGARGQGKMTGRGLGPSAECICPNCGAKIAHKPGIQCAQEKCPQCGTKMIRA</sequence>
<dbReference type="EMBL" id="MDSU01000018">
    <property type="protein sequence ID" value="OSS41503.1"/>
    <property type="molecule type" value="Genomic_DNA"/>
</dbReference>
<evidence type="ECO:0000313" key="2">
    <source>
        <dbReference type="EMBL" id="OSS41503.1"/>
    </source>
</evidence>
<feature type="region of interest" description="Disordered" evidence="1">
    <location>
        <begin position="1"/>
        <end position="26"/>
    </location>
</feature>
<comment type="caution">
    <text evidence="2">The sequence shown here is derived from an EMBL/GenBank/DDBJ whole genome shotgun (WGS) entry which is preliminary data.</text>
</comment>
<evidence type="ECO:0000256" key="1">
    <source>
        <dbReference type="SAM" id="MobiDB-lite"/>
    </source>
</evidence>
<evidence type="ECO:0000313" key="3">
    <source>
        <dbReference type="Proteomes" id="UP000194141"/>
    </source>
</evidence>
<dbReference type="STRING" id="1562698.DESAMIL20_1056"/>
<dbReference type="Proteomes" id="UP000194141">
    <property type="component" value="Unassembled WGS sequence"/>
</dbReference>
<organism evidence="2 3">
    <name type="scientific">Desulfurella amilsii</name>
    <dbReference type="NCBI Taxonomy" id="1562698"/>
    <lineage>
        <taxon>Bacteria</taxon>
        <taxon>Pseudomonadati</taxon>
        <taxon>Campylobacterota</taxon>
        <taxon>Desulfurellia</taxon>
        <taxon>Desulfurellales</taxon>
        <taxon>Desulfurellaceae</taxon>
        <taxon>Desulfurella</taxon>
    </lineage>
</organism>
<accession>A0A1X4XVC8</accession>
<keyword evidence="3" id="KW-1185">Reference proteome</keyword>
<reference evidence="2 3" key="1">
    <citation type="journal article" date="2017" name="Front. Microbiol.">
        <title>Genome Sequence of Desulfurella amilsii Strain TR1 and Comparative Genomics of Desulfurellaceae Family.</title>
        <authorList>
            <person name="Florentino A.P."/>
            <person name="Stams A.J."/>
            <person name="Sanchez-Andrea I."/>
        </authorList>
    </citation>
    <scope>NUCLEOTIDE SEQUENCE [LARGE SCALE GENOMIC DNA]</scope>
    <source>
        <strain evidence="2 3">TR1</strain>
    </source>
</reference>
<name>A0A1X4XVC8_9BACT</name>